<keyword evidence="2" id="KW-0238">DNA-binding</keyword>
<dbReference type="PANTHER" id="PTHR33204:SF18">
    <property type="entry name" value="TRANSCRIPTIONAL REGULATORY PROTEIN"/>
    <property type="match status" value="1"/>
</dbReference>
<dbReference type="InterPro" id="IPR002577">
    <property type="entry name" value="HTH_HxlR"/>
</dbReference>
<dbReference type="InterPro" id="IPR036527">
    <property type="entry name" value="SCP2_sterol-bd_dom_sf"/>
</dbReference>
<evidence type="ECO:0000256" key="3">
    <source>
        <dbReference type="ARBA" id="ARBA00023163"/>
    </source>
</evidence>
<evidence type="ECO:0000313" key="6">
    <source>
        <dbReference type="Proteomes" id="UP000002139"/>
    </source>
</evidence>
<evidence type="ECO:0000256" key="1">
    <source>
        <dbReference type="ARBA" id="ARBA00023015"/>
    </source>
</evidence>
<dbReference type="OrthoDB" id="9807069at2"/>
<keyword evidence="3" id="KW-0804">Transcription</keyword>
<dbReference type="SUPFAM" id="SSF46785">
    <property type="entry name" value="Winged helix' DNA-binding domain"/>
    <property type="match status" value="1"/>
</dbReference>
<keyword evidence="6" id="KW-1185">Reference proteome</keyword>
<accession>A9G1R9</accession>
<dbReference type="Proteomes" id="UP000002139">
    <property type="component" value="Chromosome"/>
</dbReference>
<dbReference type="Pfam" id="PF01638">
    <property type="entry name" value="HxlR"/>
    <property type="match status" value="1"/>
</dbReference>
<sequence length="222" mass="24205">MTGLRSYGDPCGIARALDLVGERWALLIVRELLLGPKRFTDLRDGLAGASPNVLSQRLRELEGGGVVRRHKVGAPTYELTDWGRELHPLLVQLGRWGARSPVRPAGALSVDALMIALEATFVACEAAELRATYELRLGEERFSIEVDRATITLARGAPRAPDAVIATDPATLRAVVFGDQKLADAPVELQGDRRLARTFFRLFARPRSTRSTRSTPSRAPAG</sequence>
<dbReference type="InterPro" id="IPR036388">
    <property type="entry name" value="WH-like_DNA-bd_sf"/>
</dbReference>
<dbReference type="CDD" id="cd00090">
    <property type="entry name" value="HTH_ARSR"/>
    <property type="match status" value="1"/>
</dbReference>
<dbReference type="GO" id="GO:0006355">
    <property type="term" value="P:regulation of DNA-templated transcription"/>
    <property type="evidence" value="ECO:0007669"/>
    <property type="project" value="UniProtKB-ARBA"/>
</dbReference>
<dbReference type="Gene3D" id="1.10.10.10">
    <property type="entry name" value="Winged helix-like DNA-binding domain superfamily/Winged helix DNA-binding domain"/>
    <property type="match status" value="1"/>
</dbReference>
<dbReference type="HOGENOM" id="CLU_076095_0_1_7"/>
<evidence type="ECO:0000259" key="4">
    <source>
        <dbReference type="PROSITE" id="PS51118"/>
    </source>
</evidence>
<keyword evidence="1" id="KW-0805">Transcription regulation</keyword>
<dbReference type="KEGG" id="scl:sce2380"/>
<dbReference type="eggNOG" id="COG1733">
    <property type="taxonomic scope" value="Bacteria"/>
</dbReference>
<dbReference type="EMBL" id="AM746676">
    <property type="protein sequence ID" value="CAN92539.1"/>
    <property type="molecule type" value="Genomic_DNA"/>
</dbReference>
<dbReference type="GO" id="GO:0003677">
    <property type="term" value="F:DNA binding"/>
    <property type="evidence" value="ECO:0007669"/>
    <property type="project" value="UniProtKB-KW"/>
</dbReference>
<evidence type="ECO:0000313" key="5">
    <source>
        <dbReference type="EMBL" id="CAN92539.1"/>
    </source>
</evidence>
<dbReference type="PROSITE" id="PS51118">
    <property type="entry name" value="HTH_HXLR"/>
    <property type="match status" value="1"/>
</dbReference>
<dbReference type="AlphaFoldDB" id="A9G1R9"/>
<name>A9G1R9_SORC5</name>
<dbReference type="PANTHER" id="PTHR33204">
    <property type="entry name" value="TRANSCRIPTIONAL REGULATOR, MARR FAMILY"/>
    <property type="match status" value="1"/>
</dbReference>
<dbReference type="BioCyc" id="SCEL448385:SCE_RS12200-MONOMER"/>
<dbReference type="RefSeq" id="WP_012235012.1">
    <property type="nucleotide sequence ID" value="NC_010162.1"/>
</dbReference>
<dbReference type="Gene3D" id="3.30.1050.10">
    <property type="entry name" value="SCP2 sterol-binding domain"/>
    <property type="match status" value="1"/>
</dbReference>
<dbReference type="InterPro" id="IPR011991">
    <property type="entry name" value="ArsR-like_HTH"/>
</dbReference>
<feature type="domain" description="HTH hxlR-type" evidence="4">
    <location>
        <begin position="11"/>
        <end position="105"/>
    </location>
</feature>
<dbReference type="STRING" id="448385.sce2380"/>
<evidence type="ECO:0000256" key="2">
    <source>
        <dbReference type="ARBA" id="ARBA00023125"/>
    </source>
</evidence>
<protein>
    <submittedName>
        <fullName evidence="5">Transcriptional regulator</fullName>
    </submittedName>
</protein>
<gene>
    <name evidence="5" type="ordered locus">sce2380</name>
</gene>
<dbReference type="SUPFAM" id="SSF55718">
    <property type="entry name" value="SCP-like"/>
    <property type="match status" value="1"/>
</dbReference>
<organism evidence="5 6">
    <name type="scientific">Sorangium cellulosum (strain So ce56)</name>
    <name type="common">Polyangium cellulosum (strain So ce56)</name>
    <dbReference type="NCBI Taxonomy" id="448385"/>
    <lineage>
        <taxon>Bacteria</taxon>
        <taxon>Pseudomonadati</taxon>
        <taxon>Myxococcota</taxon>
        <taxon>Polyangia</taxon>
        <taxon>Polyangiales</taxon>
        <taxon>Polyangiaceae</taxon>
        <taxon>Sorangium</taxon>
    </lineage>
</organism>
<proteinExistence type="predicted"/>
<dbReference type="InterPro" id="IPR036390">
    <property type="entry name" value="WH_DNA-bd_sf"/>
</dbReference>
<reference evidence="5 6" key="1">
    <citation type="journal article" date="2007" name="Nat. Biotechnol.">
        <title>Complete genome sequence of the myxobacterium Sorangium cellulosum.</title>
        <authorList>
            <person name="Schneiker S."/>
            <person name="Perlova O."/>
            <person name="Kaiser O."/>
            <person name="Gerth K."/>
            <person name="Alici A."/>
            <person name="Altmeyer M.O."/>
            <person name="Bartels D."/>
            <person name="Bekel T."/>
            <person name="Beyer S."/>
            <person name="Bode E."/>
            <person name="Bode H.B."/>
            <person name="Bolten C.J."/>
            <person name="Choudhuri J.V."/>
            <person name="Doss S."/>
            <person name="Elnakady Y.A."/>
            <person name="Frank B."/>
            <person name="Gaigalat L."/>
            <person name="Goesmann A."/>
            <person name="Groeger C."/>
            <person name="Gross F."/>
            <person name="Jelsbak L."/>
            <person name="Jelsbak L."/>
            <person name="Kalinowski J."/>
            <person name="Kegler C."/>
            <person name="Knauber T."/>
            <person name="Konietzny S."/>
            <person name="Kopp M."/>
            <person name="Krause L."/>
            <person name="Krug D."/>
            <person name="Linke B."/>
            <person name="Mahmud T."/>
            <person name="Martinez-Arias R."/>
            <person name="McHardy A.C."/>
            <person name="Merai M."/>
            <person name="Meyer F."/>
            <person name="Mormann S."/>
            <person name="Munoz-Dorado J."/>
            <person name="Perez J."/>
            <person name="Pradella S."/>
            <person name="Rachid S."/>
            <person name="Raddatz G."/>
            <person name="Rosenau F."/>
            <person name="Rueckert C."/>
            <person name="Sasse F."/>
            <person name="Scharfe M."/>
            <person name="Schuster S.C."/>
            <person name="Suen G."/>
            <person name="Treuner-Lange A."/>
            <person name="Velicer G.J."/>
            <person name="Vorholter F.-J."/>
            <person name="Weissman K.J."/>
            <person name="Welch R.D."/>
            <person name="Wenzel S.C."/>
            <person name="Whitworth D.E."/>
            <person name="Wilhelm S."/>
            <person name="Wittmann C."/>
            <person name="Bloecker H."/>
            <person name="Puehler A."/>
            <person name="Mueller R."/>
        </authorList>
    </citation>
    <scope>NUCLEOTIDE SEQUENCE [LARGE SCALE GENOMIC DNA]</scope>
    <source>
        <strain evidence="6">So ce56</strain>
    </source>
</reference>